<feature type="compositionally biased region" description="Polar residues" evidence="1">
    <location>
        <begin position="9"/>
        <end position="23"/>
    </location>
</feature>
<feature type="region of interest" description="Disordered" evidence="1">
    <location>
        <begin position="1"/>
        <end position="80"/>
    </location>
</feature>
<evidence type="ECO:0000313" key="2">
    <source>
        <dbReference type="EMBL" id="KIL39144.1"/>
    </source>
</evidence>
<dbReference type="SUPFAM" id="SSF50985">
    <property type="entry name" value="RCC1/BLIP-II"/>
    <property type="match status" value="2"/>
</dbReference>
<dbReference type="EMBL" id="JXAK01000043">
    <property type="protein sequence ID" value="KIL39144.1"/>
    <property type="molecule type" value="Genomic_DNA"/>
</dbReference>
<protein>
    <submittedName>
        <fullName evidence="2">Uncharacterized protein</fullName>
    </submittedName>
</protein>
<comment type="caution">
    <text evidence="2">The sequence shown here is derived from an EMBL/GenBank/DDBJ whole genome shotgun (WGS) entry which is preliminary data.</text>
</comment>
<dbReference type="Proteomes" id="UP000031967">
    <property type="component" value="Unassembled WGS sequence"/>
</dbReference>
<sequence length="759" mass="81598">MLQNGDGMTLSNSGKTQSNSGTAQGNGGPGAAENDMALPGKDSEASHNDLIQGDGTSQSASTKVEAGSEPIRPTNANGSNAGGLAAANSFAVEPCKLEVKPSGSATADAVSVFKRTVQPQGEPLTGIKAISVRRLVDEAGYGYRFGTSYALASDGTLFTWGLQDFASITETMDFPARVEGMPAITATDGRFALDATGQVWLVAGDKTPRKLSGLDRVKRIRQSNDNRLAVLKEDGTAWTWELVYKYEIGKGDRWEEVLTQADVTNVADIFAGMRAPYFLKSDGTLAAASVDGNAAEPAESAVIELPEGAKIVRAEGATDFSSLFLLADSGDWFHYNEYTKELQRLAGLQGAMKVTGGSDYNLALLRDGTVRGWGSNRDMLAPGRMDQEDFPSLTSDIRSSERSVPIGGLTDIVDIQAGSDHALALRRDGTVLSWGSNSYGQLGRSKHWAGKLTEVGTLEDGATLIKLGFEGLTFLKDGDVYRMDGDGRLMPWVIGQQVIKAPLRPEGLFLTKAGQLIVTQYQGTDCQIFTAQSPIRDINEDGYRTLLARLDNGRMIRVTLNGFELKPLELRLPSQSKPARLYSYPIPVALTEDGALYAAVSMSDTETELKRVPGLPKLKSWGAQAPAYFDLNSAIGYALGEDGAVYEVTAKLPEGTQYDMAAPLSFQTKQVQTGIAALYGGLTISGSGRLHEERYRDRFDDTSADVRQIRYMLSSYNFGIEGPGSLWHAAVTNDGRVLWLGDMPFQRLSAPPAPVTTIP</sequence>
<dbReference type="PROSITE" id="PS50012">
    <property type="entry name" value="RCC1_3"/>
    <property type="match status" value="1"/>
</dbReference>
<name>A0ABR5ADL5_9BACL</name>
<organism evidence="2 3">
    <name type="scientific">Gordoniibacillus kamchatkensis</name>
    <dbReference type="NCBI Taxonomy" id="1590651"/>
    <lineage>
        <taxon>Bacteria</taxon>
        <taxon>Bacillati</taxon>
        <taxon>Bacillota</taxon>
        <taxon>Bacilli</taxon>
        <taxon>Bacillales</taxon>
        <taxon>Paenibacillaceae</taxon>
        <taxon>Gordoniibacillus</taxon>
    </lineage>
</organism>
<dbReference type="SUPFAM" id="SSF101898">
    <property type="entry name" value="NHL repeat"/>
    <property type="match status" value="1"/>
</dbReference>
<evidence type="ECO:0000256" key="1">
    <source>
        <dbReference type="SAM" id="MobiDB-lite"/>
    </source>
</evidence>
<proteinExistence type="predicted"/>
<evidence type="ECO:0000313" key="3">
    <source>
        <dbReference type="Proteomes" id="UP000031967"/>
    </source>
</evidence>
<dbReference type="InterPro" id="IPR051553">
    <property type="entry name" value="Ran_GTPase-activating"/>
</dbReference>
<gene>
    <name evidence="2" type="ORF">SD70_22220</name>
</gene>
<dbReference type="Pfam" id="PF13540">
    <property type="entry name" value="RCC1_2"/>
    <property type="match status" value="2"/>
</dbReference>
<dbReference type="InterPro" id="IPR009091">
    <property type="entry name" value="RCC1/BLIP-II"/>
</dbReference>
<dbReference type="InterPro" id="IPR000408">
    <property type="entry name" value="Reg_chr_condens"/>
</dbReference>
<accession>A0ABR5ADL5</accession>
<dbReference type="Gene3D" id="2.130.10.30">
    <property type="entry name" value="Regulator of chromosome condensation 1/beta-lactamase-inhibitor protein II"/>
    <property type="match status" value="2"/>
</dbReference>
<keyword evidence="3" id="KW-1185">Reference proteome</keyword>
<dbReference type="PANTHER" id="PTHR45982:SF1">
    <property type="entry name" value="REGULATOR OF CHROMOSOME CONDENSATION"/>
    <property type="match status" value="1"/>
</dbReference>
<dbReference type="PANTHER" id="PTHR45982">
    <property type="entry name" value="REGULATOR OF CHROMOSOME CONDENSATION"/>
    <property type="match status" value="1"/>
</dbReference>
<reference evidence="2 3" key="1">
    <citation type="submission" date="2014-12" db="EMBL/GenBank/DDBJ databases">
        <title>Draft genome sequence of Paenibacillus kamchatkensis strain B-2647.</title>
        <authorList>
            <person name="Karlyshev A.V."/>
            <person name="Kudryashova E.B."/>
        </authorList>
    </citation>
    <scope>NUCLEOTIDE SEQUENCE [LARGE SCALE GENOMIC DNA]</scope>
    <source>
        <strain evidence="2 3">VKM B-2647</strain>
    </source>
</reference>